<organism evidence="2">
    <name type="scientific">Ignisphaera aggregans</name>
    <dbReference type="NCBI Taxonomy" id="334771"/>
    <lineage>
        <taxon>Archaea</taxon>
        <taxon>Thermoproteota</taxon>
        <taxon>Thermoprotei</taxon>
        <taxon>Desulfurococcales</taxon>
        <taxon>Desulfurococcaceae</taxon>
        <taxon>Ignisphaera</taxon>
    </lineage>
</organism>
<dbReference type="AlphaFoldDB" id="A0A7C4FES7"/>
<dbReference type="EMBL" id="DTFF01000064">
    <property type="protein sequence ID" value="HGI88264.1"/>
    <property type="molecule type" value="Genomic_DNA"/>
</dbReference>
<dbReference type="InterPro" id="IPR010985">
    <property type="entry name" value="Ribbon_hlx_hlx"/>
</dbReference>
<reference evidence="2" key="1">
    <citation type="journal article" date="2020" name="mSystems">
        <title>Genome- and Community-Level Interaction Insights into Carbon Utilization and Element Cycling Functions of Hydrothermarchaeota in Hydrothermal Sediment.</title>
        <authorList>
            <person name="Zhou Z."/>
            <person name="Liu Y."/>
            <person name="Xu W."/>
            <person name="Pan J."/>
            <person name="Luo Z.H."/>
            <person name="Li M."/>
        </authorList>
    </citation>
    <scope>NUCLEOTIDE SEQUENCE [LARGE SCALE GENOMIC DNA]</scope>
    <source>
        <strain evidence="2">SpSt-732</strain>
    </source>
</reference>
<evidence type="ECO:0000259" key="1">
    <source>
        <dbReference type="Pfam" id="PF01402"/>
    </source>
</evidence>
<gene>
    <name evidence="2" type="ORF">ENV14_07775</name>
</gene>
<comment type="caution">
    <text evidence="2">The sequence shown here is derived from an EMBL/GenBank/DDBJ whole genome shotgun (WGS) entry which is preliminary data.</text>
</comment>
<dbReference type="Gene3D" id="1.10.1220.10">
    <property type="entry name" value="Met repressor-like"/>
    <property type="match status" value="1"/>
</dbReference>
<proteinExistence type="predicted"/>
<sequence>MREPRSDKSTSSRNTVIELNVAITKVISLKLNMETFNEVEQLYKKFNYRSRSEFIRDAIEFYIKVLKHFNNREKVKEVLNEIS</sequence>
<evidence type="ECO:0000313" key="2">
    <source>
        <dbReference type="EMBL" id="HGI88264.1"/>
    </source>
</evidence>
<accession>A0A7C4FES7</accession>
<dbReference type="CDD" id="cd22231">
    <property type="entry name" value="RHH_NikR_HicB-like"/>
    <property type="match status" value="1"/>
</dbReference>
<dbReference type="InterPro" id="IPR002145">
    <property type="entry name" value="CopG"/>
</dbReference>
<name>A0A7C4FES7_9CREN</name>
<protein>
    <submittedName>
        <fullName evidence="2">Ribbon-helix-helix protein, CopG family</fullName>
    </submittedName>
</protein>
<dbReference type="SUPFAM" id="SSF47598">
    <property type="entry name" value="Ribbon-helix-helix"/>
    <property type="match status" value="1"/>
</dbReference>
<dbReference type="Pfam" id="PF01402">
    <property type="entry name" value="RHH_1"/>
    <property type="match status" value="1"/>
</dbReference>
<dbReference type="GO" id="GO:0006355">
    <property type="term" value="P:regulation of DNA-templated transcription"/>
    <property type="evidence" value="ECO:0007669"/>
    <property type="project" value="InterPro"/>
</dbReference>
<feature type="domain" description="Ribbon-helix-helix protein CopG" evidence="1">
    <location>
        <begin position="25"/>
        <end position="63"/>
    </location>
</feature>
<dbReference type="InterPro" id="IPR013321">
    <property type="entry name" value="Arc_rbn_hlx_hlx"/>
</dbReference>